<dbReference type="EMBL" id="KN833691">
    <property type="protein sequence ID" value="KIK28938.1"/>
    <property type="molecule type" value="Genomic_DNA"/>
</dbReference>
<protein>
    <submittedName>
        <fullName evidence="2">Uncharacterized protein</fullName>
    </submittedName>
</protein>
<dbReference type="Proteomes" id="UP000054018">
    <property type="component" value="Unassembled WGS sequence"/>
</dbReference>
<evidence type="ECO:0000313" key="2">
    <source>
        <dbReference type="EMBL" id="KIK28938.1"/>
    </source>
</evidence>
<feature type="compositionally biased region" description="Polar residues" evidence="1">
    <location>
        <begin position="50"/>
        <end position="60"/>
    </location>
</feature>
<gene>
    <name evidence="2" type="ORF">PISMIDRAFT_559404</name>
</gene>
<proteinExistence type="predicted"/>
<dbReference type="HOGENOM" id="CLU_2942704_0_0_1"/>
<dbReference type="AlphaFoldDB" id="A0A0D0AAE5"/>
<sequence length="60" mass="6835">MMNVAFQLFKAPFIQLPTAPRDLPVFSVFVSSNPRNGIGWRCSVRRHHPQPNNLQTNTAE</sequence>
<name>A0A0D0AAE5_9AGAM</name>
<feature type="region of interest" description="Disordered" evidence="1">
    <location>
        <begin position="41"/>
        <end position="60"/>
    </location>
</feature>
<reference evidence="3" key="2">
    <citation type="submission" date="2015-01" db="EMBL/GenBank/DDBJ databases">
        <title>Evolutionary Origins and Diversification of the Mycorrhizal Mutualists.</title>
        <authorList>
            <consortium name="DOE Joint Genome Institute"/>
            <consortium name="Mycorrhizal Genomics Consortium"/>
            <person name="Kohler A."/>
            <person name="Kuo A."/>
            <person name="Nagy L.G."/>
            <person name="Floudas D."/>
            <person name="Copeland A."/>
            <person name="Barry K.W."/>
            <person name="Cichocki N."/>
            <person name="Veneault-Fourrey C."/>
            <person name="LaButti K."/>
            <person name="Lindquist E.A."/>
            <person name="Lipzen A."/>
            <person name="Lundell T."/>
            <person name="Morin E."/>
            <person name="Murat C."/>
            <person name="Riley R."/>
            <person name="Ohm R."/>
            <person name="Sun H."/>
            <person name="Tunlid A."/>
            <person name="Henrissat B."/>
            <person name="Grigoriev I.V."/>
            <person name="Hibbett D.S."/>
            <person name="Martin F."/>
        </authorList>
    </citation>
    <scope>NUCLEOTIDE SEQUENCE [LARGE SCALE GENOMIC DNA]</scope>
    <source>
        <strain evidence="3">441</strain>
    </source>
</reference>
<keyword evidence="3" id="KW-1185">Reference proteome</keyword>
<organism evidence="2 3">
    <name type="scientific">Pisolithus microcarpus 441</name>
    <dbReference type="NCBI Taxonomy" id="765257"/>
    <lineage>
        <taxon>Eukaryota</taxon>
        <taxon>Fungi</taxon>
        <taxon>Dikarya</taxon>
        <taxon>Basidiomycota</taxon>
        <taxon>Agaricomycotina</taxon>
        <taxon>Agaricomycetes</taxon>
        <taxon>Agaricomycetidae</taxon>
        <taxon>Boletales</taxon>
        <taxon>Sclerodermatineae</taxon>
        <taxon>Pisolithaceae</taxon>
        <taxon>Pisolithus</taxon>
    </lineage>
</organism>
<evidence type="ECO:0000313" key="3">
    <source>
        <dbReference type="Proteomes" id="UP000054018"/>
    </source>
</evidence>
<evidence type="ECO:0000256" key="1">
    <source>
        <dbReference type="SAM" id="MobiDB-lite"/>
    </source>
</evidence>
<accession>A0A0D0AAE5</accession>
<reference evidence="2 3" key="1">
    <citation type="submission" date="2014-04" db="EMBL/GenBank/DDBJ databases">
        <authorList>
            <consortium name="DOE Joint Genome Institute"/>
            <person name="Kuo A."/>
            <person name="Kohler A."/>
            <person name="Costa M.D."/>
            <person name="Nagy L.G."/>
            <person name="Floudas D."/>
            <person name="Copeland A."/>
            <person name="Barry K.W."/>
            <person name="Cichocki N."/>
            <person name="Veneault-Fourrey C."/>
            <person name="LaButti K."/>
            <person name="Lindquist E.A."/>
            <person name="Lipzen A."/>
            <person name="Lundell T."/>
            <person name="Morin E."/>
            <person name="Murat C."/>
            <person name="Sun H."/>
            <person name="Tunlid A."/>
            <person name="Henrissat B."/>
            <person name="Grigoriev I.V."/>
            <person name="Hibbett D.S."/>
            <person name="Martin F."/>
            <person name="Nordberg H.P."/>
            <person name="Cantor M.N."/>
            <person name="Hua S.X."/>
        </authorList>
    </citation>
    <scope>NUCLEOTIDE SEQUENCE [LARGE SCALE GENOMIC DNA]</scope>
    <source>
        <strain evidence="2 3">441</strain>
    </source>
</reference>